<evidence type="ECO:0000256" key="5">
    <source>
        <dbReference type="ARBA" id="ARBA00022741"/>
    </source>
</evidence>
<evidence type="ECO:0000256" key="2">
    <source>
        <dbReference type="ARBA" id="ARBA00022553"/>
    </source>
</evidence>
<evidence type="ECO:0000256" key="1">
    <source>
        <dbReference type="ARBA" id="ARBA00004141"/>
    </source>
</evidence>
<keyword evidence="10 11" id="KW-0472">Membrane</keyword>
<dbReference type="InterPro" id="IPR025201">
    <property type="entry name" value="KdpD_TM"/>
</dbReference>
<keyword evidence="7" id="KW-0067">ATP-binding</keyword>
<dbReference type="InterPro" id="IPR038318">
    <property type="entry name" value="KdpD_sf"/>
</dbReference>
<feature type="domain" description="Sensor protein KdpD transmembrane" evidence="12">
    <location>
        <begin position="26"/>
        <end position="130"/>
    </location>
</feature>
<keyword evidence="6" id="KW-0418">Kinase</keyword>
<reference evidence="13 14" key="1">
    <citation type="journal article" date="2013" name="Genome Announc.">
        <title>Draft Genome Sequence for Caulobacter sp. Strain OR37, a Bacterium Tolerant to Heavy Metals.</title>
        <authorList>
            <person name="Utturkar S.M."/>
            <person name="Bollmann A."/>
            <person name="Brzoska R.M."/>
            <person name="Klingeman D.M."/>
            <person name="Epstein S.E."/>
            <person name="Palumbo A.V."/>
            <person name="Brown S.D."/>
        </authorList>
    </citation>
    <scope>NUCLEOTIDE SEQUENCE [LARGE SCALE GENOMIC DNA]</scope>
    <source>
        <strain evidence="13 14">OR37</strain>
    </source>
</reference>
<comment type="caution">
    <text evidence="13">The sequence shown here is derived from an EMBL/GenBank/DDBJ whole genome shotgun (WGS) entry which is preliminary data.</text>
</comment>
<evidence type="ECO:0000313" key="14">
    <source>
        <dbReference type="Proteomes" id="UP000013063"/>
    </source>
</evidence>
<sequence precursor="true">MPSVFEACRAFLWPADESRRVRRSVTLILCAIVSPLLAGLAADAFSPSGVAVLWFAPPIFLIALWGGLAPAALTILVSLMAFDYWILPPRHSLILTQASDLWMAAGLAPCAALASILGFRLRAQWRTIRRQERRSDALRLLSHAVVAQGPVEGVYAAAADALSRAYEAPAVVLIDREGQLVLAGASRGASVGAGDLIAARWALDNNAPAGLGNAVGAESLYDFWPLSTPNLSAVLGVERQPGGSEDGLRDGVVELVAGYLLAGARQRPFYVVR</sequence>
<keyword evidence="8 11" id="KW-1133">Transmembrane helix</keyword>
<keyword evidence="2" id="KW-0597">Phosphoprotein</keyword>
<feature type="transmembrane region" description="Helical" evidence="11">
    <location>
        <begin position="25"/>
        <end position="45"/>
    </location>
</feature>
<evidence type="ECO:0000313" key="13">
    <source>
        <dbReference type="EMBL" id="ENZ83122.1"/>
    </source>
</evidence>
<evidence type="ECO:0000256" key="11">
    <source>
        <dbReference type="SAM" id="Phobius"/>
    </source>
</evidence>
<gene>
    <name evidence="13" type="ORF">OR37_00896</name>
</gene>
<dbReference type="Proteomes" id="UP000013063">
    <property type="component" value="Unassembled WGS sequence"/>
</dbReference>
<protein>
    <recommendedName>
        <fullName evidence="12">Sensor protein KdpD transmembrane domain-containing protein</fullName>
    </recommendedName>
</protein>
<dbReference type="InterPro" id="IPR029016">
    <property type="entry name" value="GAF-like_dom_sf"/>
</dbReference>
<dbReference type="PANTHER" id="PTHR45569:SF1">
    <property type="entry name" value="SENSOR PROTEIN KDPD"/>
    <property type="match status" value="1"/>
</dbReference>
<feature type="transmembrane region" description="Helical" evidence="11">
    <location>
        <begin position="101"/>
        <end position="121"/>
    </location>
</feature>
<keyword evidence="5" id="KW-0547">Nucleotide-binding</keyword>
<keyword evidence="3" id="KW-0808">Transferase</keyword>
<dbReference type="Pfam" id="PF13493">
    <property type="entry name" value="DUF4118"/>
    <property type="match status" value="1"/>
</dbReference>
<proteinExistence type="predicted"/>
<evidence type="ECO:0000256" key="9">
    <source>
        <dbReference type="ARBA" id="ARBA00023012"/>
    </source>
</evidence>
<dbReference type="eggNOG" id="COG2205">
    <property type="taxonomic scope" value="Bacteria"/>
</dbReference>
<evidence type="ECO:0000256" key="7">
    <source>
        <dbReference type="ARBA" id="ARBA00022840"/>
    </source>
</evidence>
<dbReference type="GO" id="GO:0000155">
    <property type="term" value="F:phosphorelay sensor kinase activity"/>
    <property type="evidence" value="ECO:0007669"/>
    <property type="project" value="TreeGrafter"/>
</dbReference>
<evidence type="ECO:0000259" key="12">
    <source>
        <dbReference type="Pfam" id="PF13493"/>
    </source>
</evidence>
<dbReference type="EMBL" id="APMP01000003">
    <property type="protein sequence ID" value="ENZ83122.1"/>
    <property type="molecule type" value="Genomic_DNA"/>
</dbReference>
<dbReference type="Gene3D" id="1.20.120.620">
    <property type="entry name" value="Backbone structure of the membrane domain of e. Coli histidine kinase receptor kdpd"/>
    <property type="match status" value="1"/>
</dbReference>
<comment type="subcellular location">
    <subcellularLocation>
        <location evidence="1">Membrane</location>
        <topology evidence="1">Multi-pass membrane protein</topology>
    </subcellularLocation>
</comment>
<evidence type="ECO:0000256" key="10">
    <source>
        <dbReference type="ARBA" id="ARBA00023136"/>
    </source>
</evidence>
<evidence type="ECO:0000256" key="3">
    <source>
        <dbReference type="ARBA" id="ARBA00022679"/>
    </source>
</evidence>
<organism evidence="13 14">
    <name type="scientific">Caulobacter vibrioides OR37</name>
    <dbReference type="NCBI Taxonomy" id="1292034"/>
    <lineage>
        <taxon>Bacteria</taxon>
        <taxon>Pseudomonadati</taxon>
        <taxon>Pseudomonadota</taxon>
        <taxon>Alphaproteobacteria</taxon>
        <taxon>Caulobacterales</taxon>
        <taxon>Caulobacteraceae</taxon>
        <taxon>Caulobacter</taxon>
    </lineage>
</organism>
<dbReference type="GO" id="GO:0005886">
    <property type="term" value="C:plasma membrane"/>
    <property type="evidence" value="ECO:0007669"/>
    <property type="project" value="TreeGrafter"/>
</dbReference>
<dbReference type="GO" id="GO:0005524">
    <property type="term" value="F:ATP binding"/>
    <property type="evidence" value="ECO:0007669"/>
    <property type="project" value="UniProtKB-KW"/>
</dbReference>
<dbReference type="AlphaFoldDB" id="R0EQ12"/>
<keyword evidence="4 11" id="KW-0812">Transmembrane</keyword>
<evidence type="ECO:0000256" key="6">
    <source>
        <dbReference type="ARBA" id="ARBA00022777"/>
    </source>
</evidence>
<name>R0EQ12_CAUVI</name>
<dbReference type="STRING" id="1292034.OR37_00896"/>
<dbReference type="PATRIC" id="fig|1292034.3.peg.889"/>
<dbReference type="Gene3D" id="3.30.450.40">
    <property type="match status" value="1"/>
</dbReference>
<evidence type="ECO:0000256" key="8">
    <source>
        <dbReference type="ARBA" id="ARBA00022989"/>
    </source>
</evidence>
<feature type="transmembrane region" description="Helical" evidence="11">
    <location>
        <begin position="52"/>
        <end position="81"/>
    </location>
</feature>
<accession>R0EQ12</accession>
<dbReference type="PANTHER" id="PTHR45569">
    <property type="entry name" value="SENSOR PROTEIN KDPD"/>
    <property type="match status" value="1"/>
</dbReference>
<dbReference type="InterPro" id="IPR052023">
    <property type="entry name" value="Histidine_kinase_KdpD"/>
</dbReference>
<keyword evidence="14" id="KW-1185">Reference proteome</keyword>
<evidence type="ECO:0000256" key="4">
    <source>
        <dbReference type="ARBA" id="ARBA00022692"/>
    </source>
</evidence>
<keyword evidence="9" id="KW-0902">Two-component regulatory system</keyword>